<gene>
    <name evidence="2" type="ORF">MGWOODY_Clf2137</name>
</gene>
<dbReference type="AlphaFoldDB" id="A0A160VBU2"/>
<dbReference type="SUPFAM" id="SSF56281">
    <property type="entry name" value="Metallo-hydrolase/oxidoreductase"/>
    <property type="match status" value="1"/>
</dbReference>
<dbReference type="InterPro" id="IPR045761">
    <property type="entry name" value="ODP_dom"/>
</dbReference>
<name>A0A160VBU2_9ZZZZ</name>
<dbReference type="Pfam" id="PF19583">
    <property type="entry name" value="ODP"/>
    <property type="match status" value="1"/>
</dbReference>
<dbReference type="PANTHER" id="PTHR43717:SF1">
    <property type="entry name" value="ANAEROBIC NITRIC OXIDE REDUCTASE FLAVORUBREDOXIN"/>
    <property type="match status" value="1"/>
</dbReference>
<dbReference type="InterPro" id="IPR036866">
    <property type="entry name" value="RibonucZ/Hydroxyglut_hydro"/>
</dbReference>
<dbReference type="EMBL" id="FAXA01000450">
    <property type="protein sequence ID" value="CUV03679.1"/>
    <property type="molecule type" value="Genomic_DNA"/>
</dbReference>
<sequence length="244" mass="26840">MATITEIASGVYRINVVLPDRPVSYSLFLVDDDSPTLIETSFAAVFDEVKTAVESVVDLKKIERIVVPHFEGDECGGLNDFLAAAPNSVAVCSPIGSSSIRDFTGKDPLVIADGEELVTGSKKLKFFLTPYVHAWDSLLAVEETQRTLFSSDLFIQPGHGKAFTDEDLSEQMVDLYKRIGLMPSMGHIRAALAKMKDLDIRTIACHHGSVLTGNLEPYYRAIWEQDFTGLAETGDYSGRNLMDE</sequence>
<evidence type="ECO:0000313" key="2">
    <source>
        <dbReference type="EMBL" id="CUV03679.1"/>
    </source>
</evidence>
<organism evidence="2">
    <name type="scientific">hydrothermal vent metagenome</name>
    <dbReference type="NCBI Taxonomy" id="652676"/>
    <lineage>
        <taxon>unclassified sequences</taxon>
        <taxon>metagenomes</taxon>
        <taxon>ecological metagenomes</taxon>
    </lineage>
</organism>
<proteinExistence type="predicted"/>
<accession>A0A160VBU2</accession>
<dbReference type="Gene3D" id="3.60.15.10">
    <property type="entry name" value="Ribonuclease Z/Hydroxyacylglutathione hydrolase-like"/>
    <property type="match status" value="1"/>
</dbReference>
<protein>
    <recommendedName>
        <fullName evidence="1">Metallo-beta-lactamase domain-containing protein</fullName>
    </recommendedName>
</protein>
<dbReference type="PANTHER" id="PTHR43717">
    <property type="entry name" value="ANAEROBIC NITRIC OXIDE REDUCTASE FLAVORUBREDOXIN"/>
    <property type="match status" value="1"/>
</dbReference>
<dbReference type="InterPro" id="IPR001279">
    <property type="entry name" value="Metallo-B-lactamas"/>
</dbReference>
<dbReference type="CDD" id="cd07709">
    <property type="entry name" value="flavodiiron_proteins_MBL-fold"/>
    <property type="match status" value="1"/>
</dbReference>
<evidence type="ECO:0000259" key="1">
    <source>
        <dbReference type="SMART" id="SM00849"/>
    </source>
</evidence>
<reference evidence="2" key="1">
    <citation type="submission" date="2015-10" db="EMBL/GenBank/DDBJ databases">
        <authorList>
            <person name="Gilbert D.G."/>
        </authorList>
    </citation>
    <scope>NUCLEOTIDE SEQUENCE</scope>
</reference>
<dbReference type="SMART" id="SM00849">
    <property type="entry name" value="Lactamase_B"/>
    <property type="match status" value="1"/>
</dbReference>
<feature type="domain" description="Metallo-beta-lactamase" evidence="1">
    <location>
        <begin position="32"/>
        <end position="207"/>
    </location>
</feature>